<accession>A0A3S0R4X7</accession>
<dbReference type="CDD" id="cd00093">
    <property type="entry name" value="HTH_XRE"/>
    <property type="match status" value="1"/>
</dbReference>
<dbReference type="Gene3D" id="1.10.260.40">
    <property type="entry name" value="lambda repressor-like DNA-binding domains"/>
    <property type="match status" value="1"/>
</dbReference>
<dbReference type="InterPro" id="IPR039554">
    <property type="entry name" value="HigA2-like_HTH"/>
</dbReference>
<evidence type="ECO:0000313" key="4">
    <source>
        <dbReference type="Proteomes" id="UP000277007"/>
    </source>
</evidence>
<evidence type="ECO:0000259" key="2">
    <source>
        <dbReference type="SMART" id="SM00530"/>
    </source>
</evidence>
<dbReference type="SMART" id="SM00530">
    <property type="entry name" value="HTH_XRE"/>
    <property type="match status" value="1"/>
</dbReference>
<feature type="compositionally biased region" description="Basic residues" evidence="1">
    <location>
        <begin position="1"/>
        <end position="10"/>
    </location>
</feature>
<dbReference type="InterPro" id="IPR010982">
    <property type="entry name" value="Lambda_DNA-bd_dom_sf"/>
</dbReference>
<protein>
    <recommendedName>
        <fullName evidence="2">HTH cro/C1-type domain-containing protein</fullName>
    </recommendedName>
</protein>
<reference evidence="3 4" key="1">
    <citation type="submission" date="2018-12" db="EMBL/GenBank/DDBJ databases">
        <authorList>
            <person name="Yang Y."/>
        </authorList>
    </citation>
    <scope>NUCLEOTIDE SEQUENCE [LARGE SCALE GENOMIC DNA]</scope>
    <source>
        <strain evidence="3 4">L-25-5w-1</strain>
    </source>
</reference>
<feature type="domain" description="HTH cro/C1-type" evidence="2">
    <location>
        <begin position="93"/>
        <end position="149"/>
    </location>
</feature>
<dbReference type="Pfam" id="PF13744">
    <property type="entry name" value="HTH_37"/>
    <property type="match status" value="1"/>
</dbReference>
<organism evidence="3 4">
    <name type="scientific">Azospirillum griseum</name>
    <dbReference type="NCBI Taxonomy" id="2496639"/>
    <lineage>
        <taxon>Bacteria</taxon>
        <taxon>Pseudomonadati</taxon>
        <taxon>Pseudomonadota</taxon>
        <taxon>Alphaproteobacteria</taxon>
        <taxon>Rhodospirillales</taxon>
        <taxon>Azospirillaceae</taxon>
        <taxon>Azospirillum</taxon>
    </lineage>
</organism>
<dbReference type="InterPro" id="IPR001387">
    <property type="entry name" value="Cro/C1-type_HTH"/>
</dbReference>
<proteinExistence type="predicted"/>
<gene>
    <name evidence="3" type="ORF">EJ903_26040</name>
</gene>
<name>A0A3S0R4X7_9PROT</name>
<feature type="region of interest" description="Disordered" evidence="1">
    <location>
        <begin position="1"/>
        <end position="47"/>
    </location>
</feature>
<dbReference type="GO" id="GO:0003677">
    <property type="term" value="F:DNA binding"/>
    <property type="evidence" value="ECO:0007669"/>
    <property type="project" value="InterPro"/>
</dbReference>
<sequence length="156" mass="17279">MDGRGRHQGRRSGLPVRPPGPRYPAVDHRRGPEPLPGTRSRTVPFEPANRAVAAAKALRRISMSLIKRTTNPFRDAGLPEPELLAVKQEAIEFLRAKLHETGMSQAELARKADLEPPHVSEMMAGRLNRFGVERINRALAVFGAEIKTEYRLSSAA</sequence>
<comment type="caution">
    <text evidence="3">The sequence shown here is derived from an EMBL/GenBank/DDBJ whole genome shotgun (WGS) entry which is preliminary data.</text>
</comment>
<dbReference type="Proteomes" id="UP000277007">
    <property type="component" value="Unassembled WGS sequence"/>
</dbReference>
<dbReference type="SUPFAM" id="SSF47413">
    <property type="entry name" value="lambda repressor-like DNA-binding domains"/>
    <property type="match status" value="1"/>
</dbReference>
<evidence type="ECO:0000256" key="1">
    <source>
        <dbReference type="SAM" id="MobiDB-lite"/>
    </source>
</evidence>
<evidence type="ECO:0000313" key="3">
    <source>
        <dbReference type="EMBL" id="RTR11621.1"/>
    </source>
</evidence>
<dbReference type="AlphaFoldDB" id="A0A3S0R4X7"/>
<keyword evidence="4" id="KW-1185">Reference proteome</keyword>
<dbReference type="EMBL" id="RXMA01000074">
    <property type="protein sequence ID" value="RTR11621.1"/>
    <property type="molecule type" value="Genomic_DNA"/>
</dbReference>